<dbReference type="RefSeq" id="WP_141960853.1">
    <property type="nucleotide sequence ID" value="NZ_VFOZ01000001.1"/>
</dbReference>
<feature type="region of interest" description="Disordered" evidence="1">
    <location>
        <begin position="1"/>
        <end position="23"/>
    </location>
</feature>
<proteinExistence type="predicted"/>
<evidence type="ECO:0000256" key="2">
    <source>
        <dbReference type="SAM" id="Phobius"/>
    </source>
</evidence>
<gene>
    <name evidence="3" type="ORF">FB559_6702</name>
</gene>
<accession>A0A543CV69</accession>
<keyword evidence="4" id="KW-1185">Reference proteome</keyword>
<organism evidence="3 4">
    <name type="scientific">Actinoallomurus bryophytorum</name>
    <dbReference type="NCBI Taxonomy" id="1490222"/>
    <lineage>
        <taxon>Bacteria</taxon>
        <taxon>Bacillati</taxon>
        <taxon>Actinomycetota</taxon>
        <taxon>Actinomycetes</taxon>
        <taxon>Streptosporangiales</taxon>
        <taxon>Thermomonosporaceae</taxon>
        <taxon>Actinoallomurus</taxon>
    </lineage>
</organism>
<keyword evidence="2" id="KW-0472">Membrane</keyword>
<dbReference type="EMBL" id="VFOZ01000001">
    <property type="protein sequence ID" value="TQM00961.1"/>
    <property type="molecule type" value="Genomic_DNA"/>
</dbReference>
<dbReference type="AlphaFoldDB" id="A0A543CV69"/>
<comment type="caution">
    <text evidence="3">The sequence shown here is derived from an EMBL/GenBank/DDBJ whole genome shotgun (WGS) entry which is preliminary data.</text>
</comment>
<feature type="compositionally biased region" description="Pro residues" evidence="1">
    <location>
        <begin position="1"/>
        <end position="11"/>
    </location>
</feature>
<sequence>MGYPPQQPPPGYGAGYPQQQPESSTPQVLSIVGIVCWFCCSPAAIVLGLVAQNQFRSQGRPDTLARVAWIGGIVALILGIISVAVRLNSGGSTY</sequence>
<evidence type="ECO:0000256" key="1">
    <source>
        <dbReference type="SAM" id="MobiDB-lite"/>
    </source>
</evidence>
<dbReference type="OrthoDB" id="3399835at2"/>
<keyword evidence="2" id="KW-1133">Transmembrane helix</keyword>
<evidence type="ECO:0000313" key="4">
    <source>
        <dbReference type="Proteomes" id="UP000316096"/>
    </source>
</evidence>
<name>A0A543CV69_9ACTN</name>
<evidence type="ECO:0000313" key="3">
    <source>
        <dbReference type="EMBL" id="TQM00961.1"/>
    </source>
</evidence>
<protein>
    <submittedName>
        <fullName evidence="3">Uncharacterized protein</fullName>
    </submittedName>
</protein>
<reference evidence="3 4" key="1">
    <citation type="submission" date="2019-06" db="EMBL/GenBank/DDBJ databases">
        <title>Sequencing the genomes of 1000 actinobacteria strains.</title>
        <authorList>
            <person name="Klenk H.-P."/>
        </authorList>
    </citation>
    <scope>NUCLEOTIDE SEQUENCE [LARGE SCALE GENOMIC DNA]</scope>
    <source>
        <strain evidence="3 4">DSM 102200</strain>
    </source>
</reference>
<feature type="transmembrane region" description="Helical" evidence="2">
    <location>
        <begin position="28"/>
        <end position="51"/>
    </location>
</feature>
<dbReference type="Proteomes" id="UP000316096">
    <property type="component" value="Unassembled WGS sequence"/>
</dbReference>
<feature type="transmembrane region" description="Helical" evidence="2">
    <location>
        <begin position="63"/>
        <end position="85"/>
    </location>
</feature>
<keyword evidence="2" id="KW-0812">Transmembrane</keyword>